<organism evidence="1 2">
    <name type="scientific">Bradyrhizobium japonicum</name>
    <dbReference type="NCBI Taxonomy" id="375"/>
    <lineage>
        <taxon>Bacteria</taxon>
        <taxon>Pseudomonadati</taxon>
        <taxon>Pseudomonadota</taxon>
        <taxon>Alphaproteobacteria</taxon>
        <taxon>Hyphomicrobiales</taxon>
        <taxon>Nitrobacteraceae</taxon>
        <taxon>Bradyrhizobium</taxon>
    </lineage>
</organism>
<accession>A0A0A3YHT1</accession>
<gene>
    <name evidence="1" type="ORF">MA20_45365</name>
</gene>
<comment type="caution">
    <text evidence="1">The sequence shown here is derived from an EMBL/GenBank/DDBJ whole genome shotgun (WGS) entry which is preliminary data.</text>
</comment>
<dbReference type="Proteomes" id="UP000030377">
    <property type="component" value="Unassembled WGS sequence"/>
</dbReference>
<reference evidence="1 2" key="1">
    <citation type="submission" date="2014-09" db="EMBL/GenBank/DDBJ databases">
        <title>Draft genome of Bradyrhizobium japonicum Is-34.</title>
        <authorList>
            <person name="Tsurumaru H."/>
            <person name="Yamakawa T."/>
            <person name="Hashimoto S."/>
            <person name="Okizaki K."/>
            <person name="Kanesaki Y."/>
            <person name="Yoshikawa H."/>
            <person name="Yajima S."/>
        </authorList>
    </citation>
    <scope>NUCLEOTIDE SEQUENCE [LARGE SCALE GENOMIC DNA]</scope>
    <source>
        <strain evidence="1 2">Is-34</strain>
    </source>
</reference>
<evidence type="ECO:0000313" key="1">
    <source>
        <dbReference type="EMBL" id="KGT73263.1"/>
    </source>
</evidence>
<sequence>MKDRRLLGGALGRRLAIKIVVLDEFANCGSWRDVKNARFGMVDLRAFEANDVCDQRRDRD</sequence>
<evidence type="ECO:0000313" key="2">
    <source>
        <dbReference type="Proteomes" id="UP000030377"/>
    </source>
</evidence>
<protein>
    <submittedName>
        <fullName evidence="1">Uncharacterized protein</fullName>
    </submittedName>
</protein>
<dbReference type="EMBL" id="JRPN01000054">
    <property type="protein sequence ID" value="KGT73263.1"/>
    <property type="molecule type" value="Genomic_DNA"/>
</dbReference>
<dbReference type="RefSeq" id="WP_041960745.1">
    <property type="nucleotide sequence ID" value="NZ_JRPN01000054.1"/>
</dbReference>
<name>A0A0A3YHT1_BRAJP</name>
<proteinExistence type="predicted"/>
<dbReference type="AlphaFoldDB" id="A0A0A3YHT1"/>